<dbReference type="CDD" id="cd00130">
    <property type="entry name" value="PAS"/>
    <property type="match status" value="2"/>
</dbReference>
<dbReference type="Pfam" id="PF00989">
    <property type="entry name" value="PAS"/>
    <property type="match status" value="1"/>
</dbReference>
<feature type="domain" description="PAS" evidence="5">
    <location>
        <begin position="456"/>
        <end position="492"/>
    </location>
</feature>
<evidence type="ECO:0000256" key="3">
    <source>
        <dbReference type="ARBA" id="ARBA00023015"/>
    </source>
</evidence>
<dbReference type="Pfam" id="PF13426">
    <property type="entry name" value="PAS_9"/>
    <property type="match status" value="1"/>
</dbReference>
<dbReference type="GO" id="GO:0006355">
    <property type="term" value="P:regulation of DNA-templated transcription"/>
    <property type="evidence" value="ECO:0007669"/>
    <property type="project" value="InterPro"/>
</dbReference>
<keyword evidence="3" id="KW-0805">Transcription regulation</keyword>
<dbReference type="Proteomes" id="UP000451471">
    <property type="component" value="Unassembled WGS sequence"/>
</dbReference>
<dbReference type="SUPFAM" id="SSF55781">
    <property type="entry name" value="GAF domain-like"/>
    <property type="match status" value="3"/>
</dbReference>
<dbReference type="InterPro" id="IPR035965">
    <property type="entry name" value="PAS-like_dom_sf"/>
</dbReference>
<dbReference type="SUPFAM" id="SSF88659">
    <property type="entry name" value="Sigma3 and sigma4 domains of RNA polymerase sigma factors"/>
    <property type="match status" value="1"/>
</dbReference>
<dbReference type="InterPro" id="IPR003018">
    <property type="entry name" value="GAF"/>
</dbReference>
<evidence type="ECO:0000313" key="7">
    <source>
        <dbReference type="EMBL" id="MWG34509.1"/>
    </source>
</evidence>
<evidence type="ECO:0000313" key="8">
    <source>
        <dbReference type="Proteomes" id="UP000451471"/>
    </source>
</evidence>
<dbReference type="InterPro" id="IPR000014">
    <property type="entry name" value="PAS"/>
</dbReference>
<dbReference type="Gene3D" id="3.30.450.20">
    <property type="entry name" value="PAS domain"/>
    <property type="match status" value="3"/>
</dbReference>
<dbReference type="RefSeq" id="WP_158204185.1">
    <property type="nucleotide sequence ID" value="NZ_WSZK01000015.1"/>
</dbReference>
<dbReference type="SMART" id="SM00086">
    <property type="entry name" value="PAC"/>
    <property type="match status" value="2"/>
</dbReference>
<dbReference type="PROSITE" id="PS50112">
    <property type="entry name" value="PAS"/>
    <property type="match status" value="3"/>
</dbReference>
<dbReference type="InterPro" id="IPR013767">
    <property type="entry name" value="PAS_fold"/>
</dbReference>
<dbReference type="Pfam" id="PF15915">
    <property type="entry name" value="BAT"/>
    <property type="match status" value="1"/>
</dbReference>
<feature type="domain" description="PAC" evidence="6">
    <location>
        <begin position="238"/>
        <end position="288"/>
    </location>
</feature>
<dbReference type="NCBIfam" id="TIGR00229">
    <property type="entry name" value="sensory_box"/>
    <property type="match status" value="2"/>
</dbReference>
<proteinExistence type="predicted"/>
<dbReference type="InterPro" id="IPR007050">
    <property type="entry name" value="HTH_bacterioopsin"/>
</dbReference>
<dbReference type="AlphaFoldDB" id="A0A6B0GLZ8"/>
<name>A0A6B0GLZ8_9EURY</name>
<keyword evidence="1" id="KW-0808">Transferase</keyword>
<keyword evidence="4" id="KW-0804">Transcription</keyword>
<feature type="domain" description="PAC" evidence="6">
    <location>
        <begin position="656"/>
        <end position="707"/>
    </location>
</feature>
<dbReference type="SMART" id="SM00091">
    <property type="entry name" value="PAS"/>
    <property type="match status" value="3"/>
</dbReference>
<evidence type="ECO:0000256" key="2">
    <source>
        <dbReference type="ARBA" id="ARBA00022777"/>
    </source>
</evidence>
<evidence type="ECO:0000259" key="5">
    <source>
        <dbReference type="PROSITE" id="PS50112"/>
    </source>
</evidence>
<dbReference type="InterPro" id="IPR031803">
    <property type="entry name" value="BAT_GAF/HTH-assoc"/>
</dbReference>
<dbReference type="InterPro" id="IPR052155">
    <property type="entry name" value="Biofilm_reg_signaling"/>
</dbReference>
<protein>
    <submittedName>
        <fullName evidence="7">PAS domain S-box protein</fullName>
    </submittedName>
</protein>
<dbReference type="SUPFAM" id="SSF55785">
    <property type="entry name" value="PYP-like sensor domain (PAS domain)"/>
    <property type="match status" value="3"/>
</dbReference>
<dbReference type="InterPro" id="IPR029016">
    <property type="entry name" value="GAF-like_dom_sf"/>
</dbReference>
<dbReference type="Pfam" id="PF13185">
    <property type="entry name" value="GAF_2"/>
    <property type="match status" value="2"/>
</dbReference>
<dbReference type="InterPro" id="IPR000700">
    <property type="entry name" value="PAS-assoc_C"/>
</dbReference>
<evidence type="ECO:0000259" key="6">
    <source>
        <dbReference type="PROSITE" id="PS50113"/>
    </source>
</evidence>
<dbReference type="InterPro" id="IPR013324">
    <property type="entry name" value="RNA_pol_sigma_r3/r4-like"/>
</dbReference>
<accession>A0A6B0GLZ8</accession>
<dbReference type="PANTHER" id="PTHR44757:SF2">
    <property type="entry name" value="BIOFILM ARCHITECTURE MAINTENANCE PROTEIN MBAA"/>
    <property type="match status" value="1"/>
</dbReference>
<dbReference type="GO" id="GO:0016301">
    <property type="term" value="F:kinase activity"/>
    <property type="evidence" value="ECO:0007669"/>
    <property type="project" value="UniProtKB-KW"/>
</dbReference>
<comment type="caution">
    <text evidence="7">The sequence shown here is derived from an EMBL/GenBank/DDBJ whole genome shotgun (WGS) entry which is preliminary data.</text>
</comment>
<dbReference type="InterPro" id="IPR011006">
    <property type="entry name" value="CheY-like_superfamily"/>
</dbReference>
<organism evidence="7 8">
    <name type="scientific">Halomarina oriensis</name>
    <dbReference type="NCBI Taxonomy" id="671145"/>
    <lineage>
        <taxon>Archaea</taxon>
        <taxon>Methanobacteriati</taxon>
        <taxon>Methanobacteriota</taxon>
        <taxon>Stenosarchaea group</taxon>
        <taxon>Halobacteria</taxon>
        <taxon>Halobacteriales</taxon>
        <taxon>Natronomonadaceae</taxon>
        <taxon>Halomarina</taxon>
    </lineage>
</organism>
<sequence length="1266" mass="138545">MSSDLVLSQQQSVKEIEIETVPLVHPADTITVLSIGTSDERLSVLRERLRAFEGTVHYEAVAGVETGEQFPDRPGPTCIVASQDLADGEGLEALRRCLAHYPEAVTILLADDPTAALIEDAYAAGVDEVVHYTGPEKRAVVAHHVETHLGTGRRSAESPTERQQLTALAATTSDAIVTVDEGGTIRYTNPAVTDVLGYDPDELVGEPLTTLIPPDLVDRHRERLTRYLETGERTIDWNDIELPGRRADGQTVPLSVAFSEFVDDGERYFTGVMRDVTDRKRLAAERDLYHDATQRILGADSFEDGLRIALDAVGSAMDWQYGEAWTARDERLGCVDGSYTTSAASEAFGATTTDWRFERGEGLVGRVWETATAEWMVDVTGTDAPFERSAAAADAGLRAALGVPIVSDGSVVAVLVFFLEEPREVDEGMLEATRTIAADLGRLMERLEAETALRAERNLNERILETSPVGIAILGTDGTFSYSNDRAAEILGAEDLDPPFGYDDLDVELLSFDGRPVAGDEAPYRRLAEVGESVSGVLRLLVGGETRWLSVHGTPLDVDERPSTTTVLSLHDVTDRKRRERRLLQQETAMNTVGDGLYALDEADRFVVVNDAYCELIGYDRTELLGRPASDIVGDDVTEAASALQADILDGRTDEATMETTLTTATGDRVPVEARISLFASDEDTVGRAGVVRDISDRKRREERLVALNEVGQALTVAETPGDVADIVVEGAREILDLPLTTVEFYDEASGALRPGPRSPELVEVVGEGPLFDSEWGLLWQVYAESAGRVFDDLREEPTGETPLESAIVLPVGSHGVFVAGATTHGSFTETDALVARILVANAIAALDRVDREQALRTQKARLEERNESLERVDRLNGVIRGLTRELTEASTRTEVEAALCAELAEADPYLFAWVGEHRPGTDRIEPRASAGREDGYLDAITVTADEEPTGLGPAGTALRTGEPAVQNDLHTDPPFEPWRTEAMQRGYRASISVPLVYRETVYGVLNLYASEPNVFDETEVAVLDELGRMVGYAINAIERRKALVSDSAVELTLGVDDPSVPPVALARETGGTFELDGLVERSDETFRVFFAVDGATPEAVYHFAERTPTIERLTLLSEEETRSRYEAVVTDDGFFSELLGYGAHPTGMVVDEDGGRVTVELPQSGDVQTFIRTFVRRYDEAELLARRTRNRPVQSVAEFEASYKEHLTVRQQEVLETAYFSGFFEWPRETSGKELAGLLGISQPTVSRHIRTGERKLFGLVFDDD</sequence>
<dbReference type="Pfam" id="PF04967">
    <property type="entry name" value="HTH_10"/>
    <property type="match status" value="1"/>
</dbReference>
<dbReference type="PROSITE" id="PS50113">
    <property type="entry name" value="PAC"/>
    <property type="match status" value="2"/>
</dbReference>
<dbReference type="EMBL" id="WSZK01000015">
    <property type="protein sequence ID" value="MWG34509.1"/>
    <property type="molecule type" value="Genomic_DNA"/>
</dbReference>
<dbReference type="InterPro" id="IPR001610">
    <property type="entry name" value="PAC"/>
</dbReference>
<dbReference type="Pfam" id="PF08448">
    <property type="entry name" value="PAS_4"/>
    <property type="match status" value="1"/>
</dbReference>
<dbReference type="InterPro" id="IPR013656">
    <property type="entry name" value="PAS_4"/>
</dbReference>
<dbReference type="SMART" id="SM00065">
    <property type="entry name" value="GAF"/>
    <property type="match status" value="2"/>
</dbReference>
<keyword evidence="8" id="KW-1185">Reference proteome</keyword>
<dbReference type="SUPFAM" id="SSF52172">
    <property type="entry name" value="CheY-like"/>
    <property type="match status" value="1"/>
</dbReference>
<feature type="domain" description="PAS" evidence="5">
    <location>
        <begin position="161"/>
        <end position="231"/>
    </location>
</feature>
<reference evidence="7 8" key="1">
    <citation type="submission" date="2019-12" db="EMBL/GenBank/DDBJ databases">
        <title>Halocatena pleomorpha gen. nov. sp. nov., an extremely halophilic archaeon of family Halobacteriaceae isolated from saltpan soil.</title>
        <authorList>
            <person name="Pal Y."/>
            <person name="Verma A."/>
            <person name="Krishnamurthi S."/>
            <person name="Kumar P."/>
        </authorList>
    </citation>
    <scope>NUCLEOTIDE SEQUENCE [LARGE SCALE GENOMIC DNA]</scope>
    <source>
        <strain evidence="7 8">JCM 16495</strain>
    </source>
</reference>
<evidence type="ECO:0000256" key="1">
    <source>
        <dbReference type="ARBA" id="ARBA00022679"/>
    </source>
</evidence>
<feature type="domain" description="PAS" evidence="5">
    <location>
        <begin position="576"/>
        <end position="652"/>
    </location>
</feature>
<evidence type="ECO:0000256" key="4">
    <source>
        <dbReference type="ARBA" id="ARBA00023163"/>
    </source>
</evidence>
<gene>
    <name evidence="7" type="ORF">GQS65_08405</name>
</gene>
<dbReference type="PANTHER" id="PTHR44757">
    <property type="entry name" value="DIGUANYLATE CYCLASE DGCP"/>
    <property type="match status" value="1"/>
</dbReference>
<dbReference type="OrthoDB" id="342253at2157"/>
<dbReference type="Gene3D" id="3.30.450.40">
    <property type="match status" value="3"/>
</dbReference>
<keyword evidence="2" id="KW-0418">Kinase</keyword>